<dbReference type="Proteomes" id="UP000640509">
    <property type="component" value="Unassembled WGS sequence"/>
</dbReference>
<accession>A0ABQ1VJF4</accession>
<dbReference type="Pfam" id="PF09864">
    <property type="entry name" value="MliC"/>
    <property type="match status" value="1"/>
</dbReference>
<dbReference type="InterPro" id="IPR018660">
    <property type="entry name" value="MliC"/>
</dbReference>
<evidence type="ECO:0000313" key="8">
    <source>
        <dbReference type="Proteomes" id="UP000640509"/>
    </source>
</evidence>
<evidence type="ECO:0000256" key="5">
    <source>
        <dbReference type="SAM" id="SignalP"/>
    </source>
</evidence>
<feature type="signal peptide" evidence="5">
    <location>
        <begin position="1"/>
        <end position="15"/>
    </location>
</feature>
<keyword evidence="2" id="KW-0472">Membrane</keyword>
<keyword evidence="8" id="KW-1185">Reference proteome</keyword>
<organism evidence="7 8">
    <name type="scientific">Paracoccus acridae</name>
    <dbReference type="NCBI Taxonomy" id="1795310"/>
    <lineage>
        <taxon>Bacteria</taxon>
        <taxon>Pseudomonadati</taxon>
        <taxon>Pseudomonadota</taxon>
        <taxon>Alphaproteobacteria</taxon>
        <taxon>Rhodobacterales</taxon>
        <taxon>Paracoccaceae</taxon>
        <taxon>Paracoccus</taxon>
    </lineage>
</organism>
<dbReference type="EMBL" id="BMIV01000005">
    <property type="protein sequence ID" value="GGF67561.1"/>
    <property type="molecule type" value="Genomic_DNA"/>
</dbReference>
<feature type="chain" id="PRO_5046730582" description="C-type lysozyme inhibitor domain-containing protein" evidence="5">
    <location>
        <begin position="16"/>
        <end position="113"/>
    </location>
</feature>
<evidence type="ECO:0000256" key="3">
    <source>
        <dbReference type="ARBA" id="ARBA00023139"/>
    </source>
</evidence>
<evidence type="ECO:0000259" key="6">
    <source>
        <dbReference type="Pfam" id="PF09864"/>
    </source>
</evidence>
<feature type="domain" description="C-type lysozyme inhibitor" evidence="6">
    <location>
        <begin position="38"/>
        <end position="99"/>
    </location>
</feature>
<proteinExistence type="predicted"/>
<reference evidence="8" key="1">
    <citation type="journal article" date="2019" name="Int. J. Syst. Evol. Microbiol.">
        <title>The Global Catalogue of Microorganisms (GCM) 10K type strain sequencing project: providing services to taxonomists for standard genome sequencing and annotation.</title>
        <authorList>
            <consortium name="The Broad Institute Genomics Platform"/>
            <consortium name="The Broad Institute Genome Sequencing Center for Infectious Disease"/>
            <person name="Wu L."/>
            <person name="Ma J."/>
        </authorList>
    </citation>
    <scope>NUCLEOTIDE SEQUENCE [LARGE SCALE GENOMIC DNA]</scope>
    <source>
        <strain evidence="8">CGMCC 1.15419</strain>
    </source>
</reference>
<evidence type="ECO:0000313" key="7">
    <source>
        <dbReference type="EMBL" id="GGF67561.1"/>
    </source>
</evidence>
<keyword evidence="4" id="KW-0449">Lipoprotein</keyword>
<keyword evidence="3" id="KW-0564">Palmitate</keyword>
<name>A0ABQ1VJF4_9RHOB</name>
<gene>
    <name evidence="7" type="ORF">GCM10011402_19930</name>
</gene>
<dbReference type="SUPFAM" id="SSF141488">
    <property type="entry name" value="YdhA-like"/>
    <property type="match status" value="1"/>
</dbReference>
<sequence length="113" mass="11870">MRLSCLTLAATAALAGPGQSQTTLTLPLDGATLNDTTYFCNSGAVVEVRYLNAGPNSLALLPIKGEQRIFVGVIAASGARYVSGEYEWWSKGRDASLTNALDPADTQSCVETD</sequence>
<keyword evidence="1 5" id="KW-0732">Signal</keyword>
<comment type="caution">
    <text evidence="7">The sequence shown here is derived from an EMBL/GenBank/DDBJ whole genome shotgun (WGS) entry which is preliminary data.</text>
</comment>
<protein>
    <recommendedName>
        <fullName evidence="6">C-type lysozyme inhibitor domain-containing protein</fullName>
    </recommendedName>
</protein>
<dbReference type="Gene3D" id="2.40.128.200">
    <property type="match status" value="1"/>
</dbReference>
<evidence type="ECO:0000256" key="1">
    <source>
        <dbReference type="ARBA" id="ARBA00022729"/>
    </source>
</evidence>
<evidence type="ECO:0000256" key="4">
    <source>
        <dbReference type="ARBA" id="ARBA00023288"/>
    </source>
</evidence>
<evidence type="ECO:0000256" key="2">
    <source>
        <dbReference type="ARBA" id="ARBA00023136"/>
    </source>
</evidence>
<dbReference type="RefSeq" id="WP_103173344.1">
    <property type="nucleotide sequence ID" value="NZ_BMIV01000005.1"/>
</dbReference>
<dbReference type="InterPro" id="IPR036328">
    <property type="entry name" value="MliC_sf"/>
</dbReference>